<keyword evidence="3" id="KW-1185">Reference proteome</keyword>
<dbReference type="AlphaFoldDB" id="A0A927D5D1"/>
<dbReference type="InterPro" id="IPR029058">
    <property type="entry name" value="AB_hydrolase_fold"/>
</dbReference>
<dbReference type="SUPFAM" id="SSF53474">
    <property type="entry name" value="alpha/beta-Hydrolases"/>
    <property type="match status" value="1"/>
</dbReference>
<dbReference type="Gene3D" id="3.40.50.1820">
    <property type="entry name" value="alpha/beta hydrolase"/>
    <property type="match status" value="1"/>
</dbReference>
<evidence type="ECO:0000313" key="2">
    <source>
        <dbReference type="EMBL" id="MBD3664686.1"/>
    </source>
</evidence>
<feature type="domain" description="AB hydrolase-1" evidence="1">
    <location>
        <begin position="32"/>
        <end position="140"/>
    </location>
</feature>
<evidence type="ECO:0000313" key="3">
    <source>
        <dbReference type="Proteomes" id="UP000635142"/>
    </source>
</evidence>
<comment type="caution">
    <text evidence="2">The sequence shown here is derived from an EMBL/GenBank/DDBJ whole genome shotgun (WGS) entry which is preliminary data.</text>
</comment>
<dbReference type="PANTHER" id="PTHR43798">
    <property type="entry name" value="MONOACYLGLYCEROL LIPASE"/>
    <property type="match status" value="1"/>
</dbReference>
<name>A0A927D5D1_9RHOB</name>
<organism evidence="2 3">
    <name type="scientific">Sulfitobacter aestuariivivens</name>
    <dbReference type="NCBI Taxonomy" id="2766981"/>
    <lineage>
        <taxon>Bacteria</taxon>
        <taxon>Pseudomonadati</taxon>
        <taxon>Pseudomonadota</taxon>
        <taxon>Alphaproteobacteria</taxon>
        <taxon>Rhodobacterales</taxon>
        <taxon>Roseobacteraceae</taxon>
        <taxon>Sulfitobacter</taxon>
    </lineage>
</organism>
<reference evidence="2" key="1">
    <citation type="submission" date="2020-08" db="EMBL/GenBank/DDBJ databases">
        <title>Sulfitobacter aestuariivivens sp. nov., isolated from a tidal flat.</title>
        <authorList>
            <person name="Park S."/>
            <person name="Yoon J.-H."/>
        </authorList>
    </citation>
    <scope>NUCLEOTIDE SEQUENCE</scope>
    <source>
        <strain evidence="2">TSTF-M16</strain>
    </source>
</reference>
<keyword evidence="2" id="KW-0378">Hydrolase</keyword>
<dbReference type="EMBL" id="JACTAG010000002">
    <property type="protein sequence ID" value="MBD3664686.1"/>
    <property type="molecule type" value="Genomic_DNA"/>
</dbReference>
<evidence type="ECO:0000259" key="1">
    <source>
        <dbReference type="Pfam" id="PF00561"/>
    </source>
</evidence>
<dbReference type="RefSeq" id="WP_191075705.1">
    <property type="nucleotide sequence ID" value="NZ_JACTAG010000002.1"/>
</dbReference>
<dbReference type="InterPro" id="IPR050266">
    <property type="entry name" value="AB_hydrolase_sf"/>
</dbReference>
<dbReference type="GO" id="GO:0016020">
    <property type="term" value="C:membrane"/>
    <property type="evidence" value="ECO:0007669"/>
    <property type="project" value="TreeGrafter"/>
</dbReference>
<dbReference type="GO" id="GO:0016787">
    <property type="term" value="F:hydrolase activity"/>
    <property type="evidence" value="ECO:0007669"/>
    <property type="project" value="UniProtKB-KW"/>
</dbReference>
<accession>A0A927D5D1</accession>
<dbReference type="InterPro" id="IPR000073">
    <property type="entry name" value="AB_hydrolase_1"/>
</dbReference>
<proteinExistence type="predicted"/>
<dbReference type="PANTHER" id="PTHR43798:SF33">
    <property type="entry name" value="HYDROLASE, PUTATIVE (AFU_ORTHOLOGUE AFUA_2G14860)-RELATED"/>
    <property type="match status" value="1"/>
</dbReference>
<sequence>MVPWTDDAAARLTADGKRLEYRCWGPEPEKAPTLVLLHEGLGSVALWRDVPERLVKATGFGVVAYSRAGYGASEPAVLPRPITYQTHEGTVVLAEVLDALGIETCVLMGHSDGATMAAIYAGSVSDMRVRGLVLIAPHFFTEESGIQSIVNTGGLYETQNLREKLAKYHADVDNAFWGWHDAWTNTDFADWNVADVIDHWRIPCLAIQGDDDPYGTLAQIEEIATRIYSPFETRILPNCGHAPHLEWPVETDAAIADFCARLERLEREPVAFG</sequence>
<gene>
    <name evidence="2" type="ORF">H9Q16_12190</name>
</gene>
<dbReference type="Proteomes" id="UP000635142">
    <property type="component" value="Unassembled WGS sequence"/>
</dbReference>
<protein>
    <submittedName>
        <fullName evidence="2">Alpha/beta hydrolase</fullName>
    </submittedName>
</protein>
<dbReference type="Pfam" id="PF00561">
    <property type="entry name" value="Abhydrolase_1"/>
    <property type="match status" value="1"/>
</dbReference>